<evidence type="ECO:0000256" key="1">
    <source>
        <dbReference type="ARBA" id="ARBA00006941"/>
    </source>
</evidence>
<name>A0A1X2I939_9FUNG</name>
<dbReference type="GO" id="GO:0006359">
    <property type="term" value="P:regulation of transcription by RNA polymerase III"/>
    <property type="evidence" value="ECO:0007669"/>
    <property type="project" value="TreeGrafter"/>
</dbReference>
<dbReference type="GO" id="GO:0005956">
    <property type="term" value="C:protein kinase CK2 complex"/>
    <property type="evidence" value="ECO:0007669"/>
    <property type="project" value="UniProtKB-UniRule"/>
</dbReference>
<dbReference type="InterPro" id="IPR035991">
    <property type="entry name" value="Casein_kinase_II_beta-like"/>
</dbReference>
<feature type="compositionally biased region" description="Acidic residues" evidence="4">
    <location>
        <begin position="80"/>
        <end position="93"/>
    </location>
</feature>
<dbReference type="PANTHER" id="PTHR11740:SF0">
    <property type="entry name" value="CASEIN KINASE II SUBUNIT BETA"/>
    <property type="match status" value="1"/>
</dbReference>
<feature type="compositionally biased region" description="Acidic residues" evidence="4">
    <location>
        <begin position="287"/>
        <end position="313"/>
    </location>
</feature>
<dbReference type="Pfam" id="PF01214">
    <property type="entry name" value="CK_II_beta"/>
    <property type="match status" value="1"/>
</dbReference>
<comment type="function">
    <text evidence="2 3">Regulatory subunit of casein kinase II/CK2. As part of the kinase complex regulates the basal catalytic activity of the alpha subunit a constitutively active serine/threonine-protein kinase that phosphorylates a large number of substrates containing acidic residues C-terminal to the phosphorylated serine or threonine.</text>
</comment>
<dbReference type="AlphaFoldDB" id="A0A1X2I939"/>
<evidence type="ECO:0000256" key="2">
    <source>
        <dbReference type="ARBA" id="ARBA00045899"/>
    </source>
</evidence>
<dbReference type="OrthoDB" id="2275560at2759"/>
<dbReference type="GO" id="GO:0016301">
    <property type="term" value="F:kinase activity"/>
    <property type="evidence" value="ECO:0007669"/>
    <property type="project" value="UniProtKB-KW"/>
</dbReference>
<comment type="similarity">
    <text evidence="1 3">Belongs to the casein kinase 2 subunit beta family.</text>
</comment>
<comment type="subunit">
    <text evidence="3">Tetramer of two alpha and two beta subunits.</text>
</comment>
<feature type="region of interest" description="Disordered" evidence="4">
    <location>
        <begin position="271"/>
        <end position="329"/>
    </location>
</feature>
<dbReference type="STRING" id="90262.A0A1X2I939"/>
<dbReference type="EMBL" id="MCGE01000020">
    <property type="protein sequence ID" value="ORZ11888.1"/>
    <property type="molecule type" value="Genomic_DNA"/>
</dbReference>
<feature type="region of interest" description="Disordered" evidence="4">
    <location>
        <begin position="80"/>
        <end position="107"/>
    </location>
</feature>
<dbReference type="PRINTS" id="PR00472">
    <property type="entry name" value="CASNKINASEII"/>
</dbReference>
<comment type="caution">
    <text evidence="5">The sequence shown here is derived from an EMBL/GenBank/DDBJ whole genome shotgun (WGS) entry which is preliminary data.</text>
</comment>
<dbReference type="PROSITE" id="PS01101">
    <property type="entry name" value="CK2_BETA"/>
    <property type="match status" value="1"/>
</dbReference>
<dbReference type="SMART" id="SM01085">
    <property type="entry name" value="CK_II_beta"/>
    <property type="match status" value="1"/>
</dbReference>
<evidence type="ECO:0000313" key="5">
    <source>
        <dbReference type="EMBL" id="ORZ11888.1"/>
    </source>
</evidence>
<proteinExistence type="inferred from homology"/>
<organism evidence="5 6">
    <name type="scientific">Absidia repens</name>
    <dbReference type="NCBI Taxonomy" id="90262"/>
    <lineage>
        <taxon>Eukaryota</taxon>
        <taxon>Fungi</taxon>
        <taxon>Fungi incertae sedis</taxon>
        <taxon>Mucoromycota</taxon>
        <taxon>Mucoromycotina</taxon>
        <taxon>Mucoromycetes</taxon>
        <taxon>Mucorales</taxon>
        <taxon>Cunninghamellaceae</taxon>
        <taxon>Absidia</taxon>
    </lineage>
</organism>
<evidence type="ECO:0000256" key="4">
    <source>
        <dbReference type="SAM" id="MobiDB-lite"/>
    </source>
</evidence>
<dbReference type="SUPFAM" id="SSF57798">
    <property type="entry name" value="Casein kinase II beta subunit"/>
    <property type="match status" value="1"/>
</dbReference>
<feature type="compositionally biased region" description="Polar residues" evidence="4">
    <location>
        <begin position="314"/>
        <end position="329"/>
    </location>
</feature>
<dbReference type="GO" id="GO:0005737">
    <property type="term" value="C:cytoplasm"/>
    <property type="evidence" value="ECO:0007669"/>
    <property type="project" value="TreeGrafter"/>
</dbReference>
<keyword evidence="5" id="KW-0808">Transferase</keyword>
<protein>
    <recommendedName>
        <fullName evidence="3">Casein kinase II subunit beta</fullName>
        <shortName evidence="3">CK II beta</shortName>
    </recommendedName>
</protein>
<feature type="region of interest" description="Disordered" evidence="4">
    <location>
        <begin position="1"/>
        <end position="21"/>
    </location>
</feature>
<dbReference type="Gene3D" id="2.20.25.20">
    <property type="match status" value="1"/>
</dbReference>
<accession>A0A1X2I939</accession>
<dbReference type="GO" id="GO:0034456">
    <property type="term" value="C:UTP-C complex"/>
    <property type="evidence" value="ECO:0007669"/>
    <property type="project" value="TreeGrafter"/>
</dbReference>
<keyword evidence="6" id="KW-1185">Reference proteome</keyword>
<sequence>MFAGSSHGNIDYDSDHESQTSTGSSLQSWVSWFCSLSGHEYYAEVPEDFMDDDFNLTGLSSLVPYYNEALEMILDLELEEEDDNDDDEDDVENGDNCNDNLPANNVNNRGLMQQLSIEPENDDGFWIEKPPQRRRTHADPGVIEPYAIMLYGLIHQRYIVTRNGLRLMAERYASGVFGSCPRVYCARCPVIPVGRYDEAGRESVKLYCPSCLDLYNPPNIYQNIDGAHFGTTSAHLMFQSYSELVPLARRHIYQPKIVGFRINERSRSGPRMQWLRMRPPEYTESNDLGDSEDDFDDIDQIYDEEKSEDEEDQPSPSQTFDDTTDSMTQLTGQLEGWHVQDSGINSFLRRWI</sequence>
<dbReference type="GO" id="GO:0019887">
    <property type="term" value="F:protein kinase regulator activity"/>
    <property type="evidence" value="ECO:0007669"/>
    <property type="project" value="InterPro"/>
</dbReference>
<dbReference type="Proteomes" id="UP000193560">
    <property type="component" value="Unassembled WGS sequence"/>
</dbReference>
<keyword evidence="5" id="KW-0418">Kinase</keyword>
<reference evidence="5 6" key="1">
    <citation type="submission" date="2016-07" db="EMBL/GenBank/DDBJ databases">
        <title>Pervasive Adenine N6-methylation of Active Genes in Fungi.</title>
        <authorList>
            <consortium name="DOE Joint Genome Institute"/>
            <person name="Mondo S.J."/>
            <person name="Dannebaum R.O."/>
            <person name="Kuo R.C."/>
            <person name="Labutti K."/>
            <person name="Haridas S."/>
            <person name="Kuo A."/>
            <person name="Salamov A."/>
            <person name="Ahrendt S.R."/>
            <person name="Lipzen A."/>
            <person name="Sullivan W."/>
            <person name="Andreopoulos W.B."/>
            <person name="Clum A."/>
            <person name="Lindquist E."/>
            <person name="Daum C."/>
            <person name="Ramamoorthy G.K."/>
            <person name="Gryganskyi A."/>
            <person name="Culley D."/>
            <person name="Magnuson J.K."/>
            <person name="James T.Y."/>
            <person name="O'Malley M.A."/>
            <person name="Stajich J.E."/>
            <person name="Spatafora J.W."/>
            <person name="Visel A."/>
            <person name="Grigoriev I.V."/>
        </authorList>
    </citation>
    <scope>NUCLEOTIDE SEQUENCE [LARGE SCALE GENOMIC DNA]</scope>
    <source>
        <strain evidence="5 6">NRRL 1336</strain>
    </source>
</reference>
<dbReference type="InterPro" id="IPR000704">
    <property type="entry name" value="Casein_kinase_II_reg-sub"/>
</dbReference>
<evidence type="ECO:0000313" key="6">
    <source>
        <dbReference type="Proteomes" id="UP000193560"/>
    </source>
</evidence>
<dbReference type="PANTHER" id="PTHR11740">
    <property type="entry name" value="CASEIN KINASE II SUBUNIT BETA"/>
    <property type="match status" value="1"/>
</dbReference>
<dbReference type="InterPro" id="IPR016149">
    <property type="entry name" value="Casein_kin_II_reg-sub_N"/>
</dbReference>
<evidence type="ECO:0000256" key="3">
    <source>
        <dbReference type="RuleBase" id="RU361268"/>
    </source>
</evidence>
<gene>
    <name evidence="5" type="ORF">BCR42DRAFT_356652</name>
</gene>
<dbReference type="FunFam" id="2.20.25.20:FF:000001">
    <property type="entry name" value="Casein kinase II subunit beta"/>
    <property type="match status" value="1"/>
</dbReference>
<dbReference type="Gene3D" id="1.10.1820.10">
    <property type="entry name" value="protein kinase ck2 holoenzyme, chain C, domain 1"/>
    <property type="match status" value="1"/>
</dbReference>